<keyword evidence="3" id="KW-1185">Reference proteome</keyword>
<comment type="caution">
    <text evidence="2">The sequence shown here is derived from an EMBL/GenBank/DDBJ whole genome shotgun (WGS) entry which is preliminary data.</text>
</comment>
<dbReference type="Pfam" id="PF13966">
    <property type="entry name" value="zf-RVT"/>
    <property type="match status" value="1"/>
</dbReference>
<gene>
    <name evidence="2" type="ORF">Tco_0752491</name>
</gene>
<evidence type="ECO:0000313" key="3">
    <source>
        <dbReference type="Proteomes" id="UP001151760"/>
    </source>
</evidence>
<keyword evidence="2" id="KW-0548">Nucleotidyltransferase</keyword>
<reference evidence="2" key="2">
    <citation type="submission" date="2022-01" db="EMBL/GenBank/DDBJ databases">
        <authorList>
            <person name="Yamashiro T."/>
            <person name="Shiraishi A."/>
            <person name="Satake H."/>
            <person name="Nakayama K."/>
        </authorList>
    </citation>
    <scope>NUCLEOTIDE SEQUENCE</scope>
</reference>
<sequence>MKKWISKKNGVNGWKFVLGRRLCQYWAIVTEAVEKCIFRGVVVGANKVTVSHLQYANDTIFFCEWNKENAKALMCVLKCFEEVSGLKVNYNKSKIYDIRVNEGDMMDMARWKGCSIGEFPFTYLGLPIGNWWWRFRREGGSLWVRVIKSIHGTSGGLGDGRDMRGGRSGGGVWNDIVRIGEEINGIEEMRAVYGIRGRGLMECGVGNGNRDKWRWLLGEDGEFTVKDLAILVEEKNLHVENGGHETLWNRLVPNKVNIFVWRALKGRLSVRVELDRRGIDLDSVLCPCCNDIVETCAHCLVTCDLAMSVWVKVFNWWRVGSANAFSIDELFSSNGSVNVPTFLVRVWQAVIWTFGYFIWKERNARVFGQKVSSTNKIVQDIQLKSFEWITRRSNKYNELDWQQWLWEPLKIHI</sequence>
<dbReference type="EMBL" id="BQNB010011088">
    <property type="protein sequence ID" value="GJS85950.1"/>
    <property type="molecule type" value="Genomic_DNA"/>
</dbReference>
<organism evidence="2 3">
    <name type="scientific">Tanacetum coccineum</name>
    <dbReference type="NCBI Taxonomy" id="301880"/>
    <lineage>
        <taxon>Eukaryota</taxon>
        <taxon>Viridiplantae</taxon>
        <taxon>Streptophyta</taxon>
        <taxon>Embryophyta</taxon>
        <taxon>Tracheophyta</taxon>
        <taxon>Spermatophyta</taxon>
        <taxon>Magnoliopsida</taxon>
        <taxon>eudicotyledons</taxon>
        <taxon>Gunneridae</taxon>
        <taxon>Pentapetalae</taxon>
        <taxon>asterids</taxon>
        <taxon>campanulids</taxon>
        <taxon>Asterales</taxon>
        <taxon>Asteraceae</taxon>
        <taxon>Asteroideae</taxon>
        <taxon>Anthemideae</taxon>
        <taxon>Anthemidinae</taxon>
        <taxon>Tanacetum</taxon>
    </lineage>
</organism>
<proteinExistence type="predicted"/>
<accession>A0ABQ4Z752</accession>
<dbReference type="GO" id="GO:0003964">
    <property type="term" value="F:RNA-directed DNA polymerase activity"/>
    <property type="evidence" value="ECO:0007669"/>
    <property type="project" value="UniProtKB-KW"/>
</dbReference>
<dbReference type="Proteomes" id="UP001151760">
    <property type="component" value="Unassembled WGS sequence"/>
</dbReference>
<evidence type="ECO:0000259" key="1">
    <source>
        <dbReference type="Pfam" id="PF13966"/>
    </source>
</evidence>
<protein>
    <submittedName>
        <fullName evidence="2">Reverse transcriptase domain, reverse transcriptase zinc-binding domain protein</fullName>
    </submittedName>
</protein>
<feature type="domain" description="Reverse transcriptase zinc-binding" evidence="1">
    <location>
        <begin position="228"/>
        <end position="310"/>
    </location>
</feature>
<dbReference type="PANTHER" id="PTHR33116:SF77">
    <property type="entry name" value="RNA-DIRECTED DNA POLYMERASE"/>
    <property type="match status" value="1"/>
</dbReference>
<evidence type="ECO:0000313" key="2">
    <source>
        <dbReference type="EMBL" id="GJS85950.1"/>
    </source>
</evidence>
<dbReference type="PANTHER" id="PTHR33116">
    <property type="entry name" value="REVERSE TRANSCRIPTASE ZINC-BINDING DOMAIN-CONTAINING PROTEIN-RELATED-RELATED"/>
    <property type="match status" value="1"/>
</dbReference>
<keyword evidence="2" id="KW-0808">Transferase</keyword>
<reference evidence="2" key="1">
    <citation type="journal article" date="2022" name="Int. J. Mol. Sci.">
        <title>Draft Genome of Tanacetum Coccineum: Genomic Comparison of Closely Related Tanacetum-Family Plants.</title>
        <authorList>
            <person name="Yamashiro T."/>
            <person name="Shiraishi A."/>
            <person name="Nakayama K."/>
            <person name="Satake H."/>
        </authorList>
    </citation>
    <scope>NUCLEOTIDE SEQUENCE</scope>
</reference>
<name>A0ABQ4Z752_9ASTR</name>
<dbReference type="InterPro" id="IPR026960">
    <property type="entry name" value="RVT-Znf"/>
</dbReference>
<keyword evidence="2" id="KW-0695">RNA-directed DNA polymerase</keyword>